<reference evidence="1 2" key="1">
    <citation type="submission" date="2013-08" db="EMBL/GenBank/DDBJ databases">
        <authorList>
            <person name="Weinstock G."/>
            <person name="Sodergren E."/>
            <person name="Wylie T."/>
            <person name="Fulton L."/>
            <person name="Fulton R."/>
            <person name="Fronick C."/>
            <person name="O'Laughlin M."/>
            <person name="Godfrey J."/>
            <person name="Miner T."/>
            <person name="Herter B."/>
            <person name="Appelbaum E."/>
            <person name="Cordes M."/>
            <person name="Lek S."/>
            <person name="Wollam A."/>
            <person name="Pepin K.H."/>
            <person name="Palsikar V.B."/>
            <person name="Mitreva M."/>
            <person name="Wilson R.K."/>
        </authorList>
    </citation>
    <scope>NUCLEOTIDE SEQUENCE [LARGE SCALE GENOMIC DNA]</scope>
    <source>
        <strain evidence="1 2">ATCC 15930</strain>
    </source>
</reference>
<dbReference type="EMBL" id="JNGW01000063">
    <property type="protein sequence ID" value="KDR52449.1"/>
    <property type="molecule type" value="Genomic_DNA"/>
</dbReference>
<gene>
    <name evidence="1" type="ORF">HMPREF1991_01469</name>
</gene>
<evidence type="ECO:0000313" key="1">
    <source>
        <dbReference type="EMBL" id="KDR52449.1"/>
    </source>
</evidence>
<protein>
    <submittedName>
        <fullName evidence="1">Uncharacterized protein</fullName>
    </submittedName>
</protein>
<evidence type="ECO:0000313" key="2">
    <source>
        <dbReference type="Proteomes" id="UP000027442"/>
    </source>
</evidence>
<organism evidence="1 2">
    <name type="scientific">Hoylesella loescheii DSM 19665 = JCM 12249 = ATCC 15930</name>
    <dbReference type="NCBI Taxonomy" id="1122985"/>
    <lineage>
        <taxon>Bacteria</taxon>
        <taxon>Pseudomonadati</taxon>
        <taxon>Bacteroidota</taxon>
        <taxon>Bacteroidia</taxon>
        <taxon>Bacteroidales</taxon>
        <taxon>Prevotellaceae</taxon>
        <taxon>Hoylesella</taxon>
    </lineage>
</organism>
<keyword evidence="2" id="KW-1185">Reference proteome</keyword>
<comment type="caution">
    <text evidence="1">The sequence shown here is derived from an EMBL/GenBank/DDBJ whole genome shotgun (WGS) entry which is preliminary data.</text>
</comment>
<sequence>MAGLLIVVDILYKTCFSPSAILEELKSKMMVGWLMDKWAVIKTRLSAN</sequence>
<accession>A0A069QK57</accession>
<name>A0A069QK57_HOYLO</name>
<dbReference type="PATRIC" id="fig|1122985.7.peg.1526"/>
<proteinExistence type="predicted"/>
<dbReference type="Proteomes" id="UP000027442">
    <property type="component" value="Unassembled WGS sequence"/>
</dbReference>
<dbReference type="AlphaFoldDB" id="A0A069QK57"/>
<dbReference type="HOGENOM" id="CLU_3156286_0_0_10"/>